<accession>A0A1J4SDC3</accession>
<protein>
    <submittedName>
        <fullName evidence="1">Uncharacterized protein</fullName>
    </submittedName>
</protein>
<dbReference type="STRING" id="1817893.AUJ66_07380"/>
<evidence type="ECO:0000313" key="2">
    <source>
        <dbReference type="Proteomes" id="UP000182278"/>
    </source>
</evidence>
<reference evidence="1 2" key="1">
    <citation type="journal article" date="2016" name="Environ. Microbiol.">
        <title>Genomic resolution of a cold subsurface aquifer community provides metabolic insights for novel microbes adapted to high CO concentrations.</title>
        <authorList>
            <person name="Probst A.J."/>
            <person name="Castelle C.J."/>
            <person name="Singh A."/>
            <person name="Brown C.T."/>
            <person name="Anantharaman K."/>
            <person name="Sharon I."/>
            <person name="Hug L.A."/>
            <person name="Burstein D."/>
            <person name="Emerson J.B."/>
            <person name="Thomas B.C."/>
            <person name="Banfield J.F."/>
        </authorList>
    </citation>
    <scope>NUCLEOTIDE SEQUENCE [LARGE SCALE GENOMIC DNA]</scope>
    <source>
        <strain evidence="1">CG1_02_38_46</strain>
    </source>
</reference>
<evidence type="ECO:0000313" key="1">
    <source>
        <dbReference type="EMBL" id="OIN96102.1"/>
    </source>
</evidence>
<proteinExistence type="predicted"/>
<name>A0A1J4SDC3_9BACT</name>
<dbReference type="AlphaFoldDB" id="A0A1J4SDC3"/>
<dbReference type="EMBL" id="MNUO01000112">
    <property type="protein sequence ID" value="OIN96102.1"/>
    <property type="molecule type" value="Genomic_DNA"/>
</dbReference>
<sequence>MKLTGVQKVKKMAKKKTEMFKEEELPVDKTIKVLEYKTIRKGKKWWSAVALVKSFGRNQIAFYLWQMKGERWARKQKFVIHNRNQWETIAENVEKFLPELK</sequence>
<dbReference type="Proteomes" id="UP000182278">
    <property type="component" value="Unassembled WGS sequence"/>
</dbReference>
<comment type="caution">
    <text evidence="1">The sequence shown here is derived from an EMBL/GenBank/DDBJ whole genome shotgun (WGS) entry which is preliminary data.</text>
</comment>
<organism evidence="1 2">
    <name type="scientific">Candidatus Desantisbacteria bacterium CG1_02_38_46</name>
    <dbReference type="NCBI Taxonomy" id="1817893"/>
    <lineage>
        <taxon>Bacteria</taxon>
        <taxon>Candidatus Desantisiibacteriota</taxon>
    </lineage>
</organism>
<gene>
    <name evidence="1" type="ORF">AUJ66_07380</name>
</gene>